<dbReference type="SUPFAM" id="SSF56784">
    <property type="entry name" value="HAD-like"/>
    <property type="match status" value="1"/>
</dbReference>
<organism evidence="1 2">
    <name type="scientific">Suilimivivens aceti</name>
    <dbReference type="NCBI Taxonomy" id="2981774"/>
    <lineage>
        <taxon>Bacteria</taxon>
        <taxon>Bacillati</taxon>
        <taxon>Bacillota</taxon>
        <taxon>Clostridia</taxon>
        <taxon>Lachnospirales</taxon>
        <taxon>Lachnospiraceae</taxon>
        <taxon>Suilimivivens</taxon>
    </lineage>
</organism>
<dbReference type="Gene3D" id="3.30.1240.10">
    <property type="match status" value="1"/>
</dbReference>
<dbReference type="SFLD" id="SFLDG01140">
    <property type="entry name" value="C2.B:_Phosphomannomutase_and_P"/>
    <property type="match status" value="1"/>
</dbReference>
<dbReference type="PANTHER" id="PTHR10000">
    <property type="entry name" value="PHOSPHOSERINE PHOSPHATASE"/>
    <property type="match status" value="1"/>
</dbReference>
<dbReference type="GO" id="GO:0016787">
    <property type="term" value="F:hydrolase activity"/>
    <property type="evidence" value="ECO:0007669"/>
    <property type="project" value="UniProtKB-KW"/>
</dbReference>
<dbReference type="NCBIfam" id="TIGR00099">
    <property type="entry name" value="Cof-subfamily"/>
    <property type="match status" value="1"/>
</dbReference>
<dbReference type="InterPro" id="IPR023214">
    <property type="entry name" value="HAD_sf"/>
</dbReference>
<proteinExistence type="predicted"/>
<keyword evidence="1" id="KW-0378">Hydrolase</keyword>
<evidence type="ECO:0000313" key="2">
    <source>
        <dbReference type="Proteomes" id="UP001652432"/>
    </source>
</evidence>
<dbReference type="Gene3D" id="3.40.50.1000">
    <property type="entry name" value="HAD superfamily/HAD-like"/>
    <property type="match status" value="1"/>
</dbReference>
<dbReference type="RefSeq" id="WP_262575642.1">
    <property type="nucleotide sequence ID" value="NZ_JAOQKJ010000014.1"/>
</dbReference>
<sequence length="264" mass="29736">MIKLIATDIDGTLVKDGTLQIDPEYMTVVDKLIRKGIHIAVCSGRQFVSEQKLFAPVRDDLLYITDGGTVVRTPKEILQVSTMPDNVWKGMCEMVHEDLPDCDCYISTPDIGYAENENSQMFRWLRDSYGYNICAVKDLIDYSPADVIKFTVYHSSACEEKCAPLFTPAWKDKSLLAPSGKEWVDCNPLGVSKWTALSHLQEYLGILPEETCTFGDNLNDIEMLENAGLSFAVSNSREEVRAAAKEICPPYWENGVLQMLKRFL</sequence>
<dbReference type="NCBIfam" id="TIGR01484">
    <property type="entry name" value="HAD-SF-IIB"/>
    <property type="match status" value="1"/>
</dbReference>
<dbReference type="SFLD" id="SFLDS00003">
    <property type="entry name" value="Haloacid_Dehalogenase"/>
    <property type="match status" value="1"/>
</dbReference>
<dbReference type="Proteomes" id="UP001652432">
    <property type="component" value="Unassembled WGS sequence"/>
</dbReference>
<dbReference type="InterPro" id="IPR036412">
    <property type="entry name" value="HAD-like_sf"/>
</dbReference>
<dbReference type="EMBL" id="JAOQKJ010000014">
    <property type="protein sequence ID" value="MCU6745616.1"/>
    <property type="molecule type" value="Genomic_DNA"/>
</dbReference>
<keyword evidence="2" id="KW-1185">Reference proteome</keyword>
<protein>
    <submittedName>
        <fullName evidence="1">Cof-type HAD-IIB family hydrolase</fullName>
    </submittedName>
</protein>
<accession>A0ABT2T6X4</accession>
<reference evidence="1 2" key="1">
    <citation type="journal article" date="2021" name="ISME Commun">
        <title>Automated analysis of genomic sequences facilitates high-throughput and comprehensive description of bacteria.</title>
        <authorList>
            <person name="Hitch T.C.A."/>
        </authorList>
    </citation>
    <scope>NUCLEOTIDE SEQUENCE [LARGE SCALE GENOMIC DNA]</scope>
    <source>
        <strain evidence="1 2">Sanger_18</strain>
    </source>
</reference>
<gene>
    <name evidence="1" type="ORF">OCV77_14165</name>
</gene>
<dbReference type="CDD" id="cd07518">
    <property type="entry name" value="HAD_YbiV-Like"/>
    <property type="match status" value="1"/>
</dbReference>
<evidence type="ECO:0000313" key="1">
    <source>
        <dbReference type="EMBL" id="MCU6745616.1"/>
    </source>
</evidence>
<name>A0ABT2T6X4_9FIRM</name>
<comment type="caution">
    <text evidence="1">The sequence shown here is derived from an EMBL/GenBank/DDBJ whole genome shotgun (WGS) entry which is preliminary data.</text>
</comment>
<dbReference type="InterPro" id="IPR000150">
    <property type="entry name" value="Cof"/>
</dbReference>
<dbReference type="SFLD" id="SFLDG01144">
    <property type="entry name" value="C2.B.4:_PGP_Like"/>
    <property type="match status" value="1"/>
</dbReference>
<dbReference type="PANTHER" id="PTHR10000:SF53">
    <property type="entry name" value="5-AMINO-6-(5-PHOSPHO-D-RIBITYLAMINO)URACIL PHOSPHATASE YBJI-RELATED"/>
    <property type="match status" value="1"/>
</dbReference>
<dbReference type="Pfam" id="PF08282">
    <property type="entry name" value="Hydrolase_3"/>
    <property type="match status" value="1"/>
</dbReference>
<dbReference type="InterPro" id="IPR006379">
    <property type="entry name" value="HAD-SF_hydro_IIB"/>
</dbReference>